<evidence type="ECO:0000256" key="1">
    <source>
        <dbReference type="ARBA" id="ARBA00022801"/>
    </source>
</evidence>
<dbReference type="Proteomes" id="UP000295718">
    <property type="component" value="Unassembled WGS sequence"/>
</dbReference>
<sequence length="267" mass="29965">MKQKKGWTGMIIILIAIGVIGFSAWKLAGMKGQYDQAENEYEQLLETVKQQDEAETDKETDREERTDAKAESSIAQDDGGKLSIDFQALLDKNADTVGWVEFGAVPISYPIVQGEDNAAYLGRTFEGQTNQAGCIFMATENQGDFSDWNTIVYGHNRKDASMFGRLRQYLRQETVNNNPYVWIYTPEGSCRYEIFAAYMTEAEGDTYQVFPQGAEGFDAYLEKAVASSEIETDILPEEGKKVITFSTCTSNEDHRLVVQAVESEQNK</sequence>
<dbReference type="RefSeq" id="WP_035315747.1">
    <property type="nucleotide sequence ID" value="NZ_JPNB01000002.1"/>
</dbReference>
<keyword evidence="4" id="KW-0812">Transmembrane</keyword>
<dbReference type="EMBL" id="SLUO01000010">
    <property type="protein sequence ID" value="TCL56942.1"/>
    <property type="molecule type" value="Genomic_DNA"/>
</dbReference>
<gene>
    <name evidence="5" type="ORF">EDD76_110115</name>
</gene>
<dbReference type="Pfam" id="PF04203">
    <property type="entry name" value="Sortase"/>
    <property type="match status" value="1"/>
</dbReference>
<evidence type="ECO:0000256" key="3">
    <source>
        <dbReference type="SAM" id="MobiDB-lite"/>
    </source>
</evidence>
<dbReference type="NCBIfam" id="TIGR03064">
    <property type="entry name" value="sortase_srtB"/>
    <property type="match status" value="1"/>
</dbReference>
<feature type="compositionally biased region" description="Basic and acidic residues" evidence="3">
    <location>
        <begin position="49"/>
        <end position="70"/>
    </location>
</feature>
<reference evidence="5 6" key="1">
    <citation type="submission" date="2019-03" db="EMBL/GenBank/DDBJ databases">
        <title>Genomic Encyclopedia of Type Strains, Phase IV (KMG-IV): sequencing the most valuable type-strain genomes for metagenomic binning, comparative biology and taxonomic classification.</title>
        <authorList>
            <person name="Goeker M."/>
        </authorList>
    </citation>
    <scope>NUCLEOTIDE SEQUENCE [LARGE SCALE GENOMIC DNA]</scope>
    <source>
        <strain evidence="5 6">DSM 100556</strain>
    </source>
</reference>
<feature type="active site" description="Proton donor/acceptor" evidence="2">
    <location>
        <position position="155"/>
    </location>
</feature>
<feature type="region of interest" description="Disordered" evidence="3">
    <location>
        <begin position="48"/>
        <end position="76"/>
    </location>
</feature>
<comment type="caution">
    <text evidence="5">The sequence shown here is derived from an EMBL/GenBank/DDBJ whole genome shotgun (WGS) entry which is preliminary data.</text>
</comment>
<dbReference type="Gene3D" id="2.40.260.10">
    <property type="entry name" value="Sortase"/>
    <property type="match status" value="1"/>
</dbReference>
<feature type="transmembrane region" description="Helical" evidence="4">
    <location>
        <begin position="6"/>
        <end position="25"/>
    </location>
</feature>
<dbReference type="InterPro" id="IPR023365">
    <property type="entry name" value="Sortase_dom-sf"/>
</dbReference>
<evidence type="ECO:0000313" key="5">
    <source>
        <dbReference type="EMBL" id="TCL56942.1"/>
    </source>
</evidence>
<dbReference type="AlphaFoldDB" id="A0A4V2QBN1"/>
<dbReference type="CDD" id="cd05826">
    <property type="entry name" value="Sortase_B"/>
    <property type="match status" value="1"/>
</dbReference>
<accession>A0A4V2QBN1</accession>
<dbReference type="SUPFAM" id="SSF63817">
    <property type="entry name" value="Sortase"/>
    <property type="match status" value="1"/>
</dbReference>
<evidence type="ECO:0000313" key="6">
    <source>
        <dbReference type="Proteomes" id="UP000295718"/>
    </source>
</evidence>
<dbReference type="GO" id="GO:0016787">
    <property type="term" value="F:hydrolase activity"/>
    <property type="evidence" value="ECO:0007669"/>
    <property type="project" value="UniProtKB-KW"/>
</dbReference>
<evidence type="ECO:0000256" key="4">
    <source>
        <dbReference type="SAM" id="Phobius"/>
    </source>
</evidence>
<proteinExistence type="predicted"/>
<keyword evidence="4" id="KW-0472">Membrane</keyword>
<dbReference type="STRING" id="1469948.GCA_000732725_02884"/>
<dbReference type="InterPro" id="IPR009835">
    <property type="entry name" value="SrtB"/>
</dbReference>
<dbReference type="OrthoDB" id="9806013at2"/>
<keyword evidence="1" id="KW-0378">Hydrolase</keyword>
<protein>
    <submittedName>
        <fullName evidence="5">Sortase B</fullName>
    </submittedName>
</protein>
<evidence type="ECO:0000256" key="2">
    <source>
        <dbReference type="PIRSR" id="PIRSR605754-1"/>
    </source>
</evidence>
<organism evidence="5 6">
    <name type="scientific">Kineothrix alysoides</name>
    <dbReference type="NCBI Taxonomy" id="1469948"/>
    <lineage>
        <taxon>Bacteria</taxon>
        <taxon>Bacillati</taxon>
        <taxon>Bacillota</taxon>
        <taxon>Clostridia</taxon>
        <taxon>Lachnospirales</taxon>
        <taxon>Lachnospiraceae</taxon>
        <taxon>Kineothrix</taxon>
    </lineage>
</organism>
<keyword evidence="4" id="KW-1133">Transmembrane helix</keyword>
<dbReference type="InterPro" id="IPR005754">
    <property type="entry name" value="Sortase"/>
</dbReference>
<feature type="active site" description="Acyl-thioester intermediate" evidence="2">
    <location>
        <position position="248"/>
    </location>
</feature>
<keyword evidence="6" id="KW-1185">Reference proteome</keyword>
<name>A0A4V2QBN1_9FIRM</name>